<accession>A0A5M3MUW5</accession>
<dbReference type="RefSeq" id="XP_007766852.1">
    <property type="nucleotide sequence ID" value="XM_007768662.1"/>
</dbReference>
<dbReference type="Proteomes" id="UP000053558">
    <property type="component" value="Unassembled WGS sequence"/>
</dbReference>
<dbReference type="EMBL" id="JH711576">
    <property type="protein sequence ID" value="EIW82929.1"/>
    <property type="molecule type" value="Genomic_DNA"/>
</dbReference>
<feature type="region of interest" description="Disordered" evidence="1">
    <location>
        <begin position="400"/>
        <end position="428"/>
    </location>
</feature>
<name>A0A5M3MUW5_CONPW</name>
<organism evidence="3 4">
    <name type="scientific">Coniophora puteana (strain RWD-64-598)</name>
    <name type="common">Brown rot fungus</name>
    <dbReference type="NCBI Taxonomy" id="741705"/>
    <lineage>
        <taxon>Eukaryota</taxon>
        <taxon>Fungi</taxon>
        <taxon>Dikarya</taxon>
        <taxon>Basidiomycota</taxon>
        <taxon>Agaricomycotina</taxon>
        <taxon>Agaricomycetes</taxon>
        <taxon>Agaricomycetidae</taxon>
        <taxon>Boletales</taxon>
        <taxon>Coniophorineae</taxon>
        <taxon>Coniophoraceae</taxon>
        <taxon>Coniophora</taxon>
    </lineage>
</organism>
<keyword evidence="2" id="KW-1133">Transmembrane helix</keyword>
<feature type="compositionally biased region" description="Basic and acidic residues" evidence="1">
    <location>
        <begin position="328"/>
        <end position="347"/>
    </location>
</feature>
<dbReference type="OMA" id="YEENNIM"/>
<keyword evidence="4" id="KW-1185">Reference proteome</keyword>
<protein>
    <submittedName>
        <fullName evidence="3">Uncharacterized protein</fullName>
    </submittedName>
</protein>
<evidence type="ECO:0000313" key="3">
    <source>
        <dbReference type="EMBL" id="EIW82929.1"/>
    </source>
</evidence>
<evidence type="ECO:0000313" key="4">
    <source>
        <dbReference type="Proteomes" id="UP000053558"/>
    </source>
</evidence>
<comment type="caution">
    <text evidence="3">The sequence shown here is derived from an EMBL/GenBank/DDBJ whole genome shotgun (WGS) entry which is preliminary data.</text>
</comment>
<evidence type="ECO:0000256" key="1">
    <source>
        <dbReference type="SAM" id="MobiDB-lite"/>
    </source>
</evidence>
<feature type="region of interest" description="Disordered" evidence="1">
    <location>
        <begin position="212"/>
        <end position="365"/>
    </location>
</feature>
<feature type="transmembrane region" description="Helical" evidence="2">
    <location>
        <begin position="104"/>
        <end position="127"/>
    </location>
</feature>
<feature type="transmembrane region" description="Helical" evidence="2">
    <location>
        <begin position="21"/>
        <end position="54"/>
    </location>
</feature>
<dbReference type="OrthoDB" id="7862095at2759"/>
<feature type="compositionally biased region" description="Polar residues" evidence="1">
    <location>
        <begin position="256"/>
        <end position="268"/>
    </location>
</feature>
<keyword evidence="2" id="KW-0812">Transmembrane</keyword>
<feature type="transmembrane region" description="Helical" evidence="2">
    <location>
        <begin position="74"/>
        <end position="97"/>
    </location>
</feature>
<dbReference type="GeneID" id="19200857"/>
<reference evidence="4" key="1">
    <citation type="journal article" date="2012" name="Science">
        <title>The Paleozoic origin of enzymatic lignin decomposition reconstructed from 31 fungal genomes.</title>
        <authorList>
            <person name="Floudas D."/>
            <person name="Binder M."/>
            <person name="Riley R."/>
            <person name="Barry K."/>
            <person name="Blanchette R.A."/>
            <person name="Henrissat B."/>
            <person name="Martinez A.T."/>
            <person name="Otillar R."/>
            <person name="Spatafora J.W."/>
            <person name="Yadav J.S."/>
            <person name="Aerts A."/>
            <person name="Benoit I."/>
            <person name="Boyd A."/>
            <person name="Carlson A."/>
            <person name="Copeland A."/>
            <person name="Coutinho P.M."/>
            <person name="de Vries R.P."/>
            <person name="Ferreira P."/>
            <person name="Findley K."/>
            <person name="Foster B."/>
            <person name="Gaskell J."/>
            <person name="Glotzer D."/>
            <person name="Gorecki P."/>
            <person name="Heitman J."/>
            <person name="Hesse C."/>
            <person name="Hori C."/>
            <person name="Igarashi K."/>
            <person name="Jurgens J.A."/>
            <person name="Kallen N."/>
            <person name="Kersten P."/>
            <person name="Kohler A."/>
            <person name="Kuees U."/>
            <person name="Kumar T.K.A."/>
            <person name="Kuo A."/>
            <person name="LaButti K."/>
            <person name="Larrondo L.F."/>
            <person name="Lindquist E."/>
            <person name="Ling A."/>
            <person name="Lombard V."/>
            <person name="Lucas S."/>
            <person name="Lundell T."/>
            <person name="Martin R."/>
            <person name="McLaughlin D.J."/>
            <person name="Morgenstern I."/>
            <person name="Morin E."/>
            <person name="Murat C."/>
            <person name="Nagy L.G."/>
            <person name="Nolan M."/>
            <person name="Ohm R.A."/>
            <person name="Patyshakuliyeva A."/>
            <person name="Rokas A."/>
            <person name="Ruiz-Duenas F.J."/>
            <person name="Sabat G."/>
            <person name="Salamov A."/>
            <person name="Samejima M."/>
            <person name="Schmutz J."/>
            <person name="Slot J.C."/>
            <person name="St John F."/>
            <person name="Stenlid J."/>
            <person name="Sun H."/>
            <person name="Sun S."/>
            <person name="Syed K."/>
            <person name="Tsang A."/>
            <person name="Wiebenga A."/>
            <person name="Young D."/>
            <person name="Pisabarro A."/>
            <person name="Eastwood D.C."/>
            <person name="Martin F."/>
            <person name="Cullen D."/>
            <person name="Grigoriev I.V."/>
            <person name="Hibbett D.S."/>
        </authorList>
    </citation>
    <scope>NUCLEOTIDE SEQUENCE [LARGE SCALE GENOMIC DNA]</scope>
    <source>
        <strain evidence="4">RWD-64-598 SS2</strain>
    </source>
</reference>
<proteinExistence type="predicted"/>
<dbReference type="AlphaFoldDB" id="A0A5M3MUW5"/>
<sequence>MEVKVNPVYTRSRLARWRDALVFPTSVCCCIPVRIGFLIMTFLTILFAFGLSIVIWFEVFKSSNPLDGPTERKAFICAGILESSLALAAVAGFVGAVTRQYKSVLIYTYFIYVHFFLNIIIGIWFLVAIRQSNRDMFTQECDHFVDENNDETCSKLAAMSEGVFVAVTACVLLLELYGVLIASGYRRHLHEQKENLRQQRLGYYHAMGTPAPLPKHSRSGSTQSENALLHPTMSRDSSYVYEDPYEENNIMDIRPLSTTDYQPVSTQIDPEDLNGRSIGYGHTPETSSSSSVSTRRMRSLPPLPSLNSNPRSNPSSDPLQSVRQTEWANEKARQLDGRPRPLPRRGESSYTRPPANPPPPLDVDVDYSRDEISTAVSTHVHSALLDHAAVMQGAFRPVFVPSPRDRARGRTLAGDEPPPYRQMSRRAP</sequence>
<gene>
    <name evidence="3" type="ORF">CONPUDRAFT_136143</name>
</gene>
<evidence type="ECO:0000256" key="2">
    <source>
        <dbReference type="SAM" id="Phobius"/>
    </source>
</evidence>
<feature type="compositionally biased region" description="Low complexity" evidence="1">
    <location>
        <begin position="305"/>
        <end position="319"/>
    </location>
</feature>
<feature type="transmembrane region" description="Helical" evidence="2">
    <location>
        <begin position="163"/>
        <end position="185"/>
    </location>
</feature>
<dbReference type="KEGG" id="cput:CONPUDRAFT_136143"/>
<keyword evidence="2" id="KW-0472">Membrane</keyword>